<protein>
    <submittedName>
        <fullName evidence="1">Uncharacterized protein</fullName>
    </submittedName>
</protein>
<evidence type="ECO:0000313" key="1">
    <source>
        <dbReference type="EMBL" id="RKF81374.1"/>
    </source>
</evidence>
<proteinExistence type="predicted"/>
<organism evidence="1 2">
    <name type="scientific">Golovinomyces cichoracearum</name>
    <dbReference type="NCBI Taxonomy" id="62708"/>
    <lineage>
        <taxon>Eukaryota</taxon>
        <taxon>Fungi</taxon>
        <taxon>Dikarya</taxon>
        <taxon>Ascomycota</taxon>
        <taxon>Pezizomycotina</taxon>
        <taxon>Leotiomycetes</taxon>
        <taxon>Erysiphales</taxon>
        <taxon>Erysiphaceae</taxon>
        <taxon>Golovinomyces</taxon>
    </lineage>
</organism>
<sequence>MIPDASNCLFPVNSITTLGSSARYFFRKRKASLDKNDRKTKKPRASIARVIGFKIKSTQDESKYALIAANKGLVGASCNVQNVIMSNNAIGVKIPRTYNEAISDPIHAAE</sequence>
<name>A0A420J3N8_9PEZI</name>
<dbReference type="Proteomes" id="UP000285326">
    <property type="component" value="Unassembled WGS sequence"/>
</dbReference>
<dbReference type="AlphaFoldDB" id="A0A420J3N8"/>
<reference evidence="1 2" key="1">
    <citation type="journal article" date="2018" name="BMC Genomics">
        <title>Comparative genome analyses reveal sequence features reflecting distinct modes of host-adaptation between dicot and monocot powdery mildew.</title>
        <authorList>
            <person name="Wu Y."/>
            <person name="Ma X."/>
            <person name="Pan Z."/>
            <person name="Kale S.D."/>
            <person name="Song Y."/>
            <person name="King H."/>
            <person name="Zhang Q."/>
            <person name="Presley C."/>
            <person name="Deng X."/>
            <person name="Wei C.I."/>
            <person name="Xiao S."/>
        </authorList>
    </citation>
    <scope>NUCLEOTIDE SEQUENCE [LARGE SCALE GENOMIC DNA]</scope>
    <source>
        <strain evidence="1">UMSG1</strain>
    </source>
</reference>
<dbReference type="EMBL" id="MCBS01018357">
    <property type="protein sequence ID" value="RKF81374.1"/>
    <property type="molecule type" value="Genomic_DNA"/>
</dbReference>
<gene>
    <name evidence="1" type="ORF">GcM1_183014</name>
</gene>
<evidence type="ECO:0000313" key="2">
    <source>
        <dbReference type="Proteomes" id="UP000285326"/>
    </source>
</evidence>
<accession>A0A420J3N8</accession>
<comment type="caution">
    <text evidence="1">The sequence shown here is derived from an EMBL/GenBank/DDBJ whole genome shotgun (WGS) entry which is preliminary data.</text>
</comment>